<dbReference type="InterPro" id="IPR013320">
    <property type="entry name" value="ConA-like_dom_sf"/>
</dbReference>
<accession>A0A2U2PB66</accession>
<proteinExistence type="inferred from homology"/>
<dbReference type="Pfam" id="PF00722">
    <property type="entry name" value="Glyco_hydro_16"/>
    <property type="match status" value="1"/>
</dbReference>
<dbReference type="GO" id="GO:0005975">
    <property type="term" value="P:carbohydrate metabolic process"/>
    <property type="evidence" value="ECO:0007669"/>
    <property type="project" value="InterPro"/>
</dbReference>
<dbReference type="Gene3D" id="2.60.120.200">
    <property type="match status" value="1"/>
</dbReference>
<dbReference type="OrthoDB" id="9801077at2"/>
<dbReference type="PROSITE" id="PS51762">
    <property type="entry name" value="GH16_2"/>
    <property type="match status" value="1"/>
</dbReference>
<dbReference type="CDD" id="cd08023">
    <property type="entry name" value="GH16_laminarinase_like"/>
    <property type="match status" value="1"/>
</dbReference>
<dbReference type="SUPFAM" id="SSF49899">
    <property type="entry name" value="Concanavalin A-like lectins/glucanases"/>
    <property type="match status" value="1"/>
</dbReference>
<dbReference type="PANTHER" id="PTHR10963:SF55">
    <property type="entry name" value="GLYCOSIDE HYDROLASE FAMILY 16 PROTEIN"/>
    <property type="match status" value="1"/>
</dbReference>
<dbReference type="InterPro" id="IPR050546">
    <property type="entry name" value="Glycosyl_Hydrlase_16"/>
</dbReference>
<feature type="domain" description="GH16" evidence="2">
    <location>
        <begin position="41"/>
        <end position="284"/>
    </location>
</feature>
<name>A0A2U2PB66_9SPHI</name>
<sequence length="286" mass="31866">MTFTLIANLCIFLMTGCSGKDEMKPLPQDPVDPGKGGTIEYAFEASPVWADEFDYSGKPDASKWGYDIGGSGWGNNELQFYTDRANNASVANGVLTITAIKEQYEGKNYTTARLVTKGKGDFLYGRFEIKAKIPGGRGTWPAIWMLPTENAYGGWPKSGEIDIMEHVGFDQNRVHVTIHNEAYNGASNTQKGNSKVIGTATTDFHLYRLDWTPKGIQGYIDNDLIFEYANGEKGYSTWPFDKKFHLLLNIAVGGNWGGQQGVDDSIFPKSMEVDYVRVYKMTEKRN</sequence>
<gene>
    <name evidence="3" type="ORF">DDR33_21425</name>
</gene>
<dbReference type="PANTHER" id="PTHR10963">
    <property type="entry name" value="GLYCOSYL HYDROLASE-RELATED"/>
    <property type="match status" value="1"/>
</dbReference>
<keyword evidence="4" id="KW-1185">Reference proteome</keyword>
<protein>
    <submittedName>
        <fullName evidence="3">Glycoside hydrolase</fullName>
    </submittedName>
</protein>
<reference evidence="3 4" key="1">
    <citation type="submission" date="2018-04" db="EMBL/GenBank/DDBJ databases">
        <title>Pedobacter chongqingensis sp. nov., isolated from a rottenly hemp rope.</title>
        <authorList>
            <person name="Cai Y."/>
        </authorList>
    </citation>
    <scope>NUCLEOTIDE SEQUENCE [LARGE SCALE GENOMIC DNA]</scope>
    <source>
        <strain evidence="3 4">FJ4-8</strain>
    </source>
</reference>
<dbReference type="EMBL" id="QEAS01000022">
    <property type="protein sequence ID" value="PWG78637.1"/>
    <property type="molecule type" value="Genomic_DNA"/>
</dbReference>
<keyword evidence="3" id="KW-0378">Hydrolase</keyword>
<evidence type="ECO:0000259" key="2">
    <source>
        <dbReference type="PROSITE" id="PS51762"/>
    </source>
</evidence>
<evidence type="ECO:0000256" key="1">
    <source>
        <dbReference type="ARBA" id="ARBA00006865"/>
    </source>
</evidence>
<comment type="similarity">
    <text evidence="1">Belongs to the glycosyl hydrolase 16 family.</text>
</comment>
<organism evidence="3 4">
    <name type="scientific">Pararcticibacter amylolyticus</name>
    <dbReference type="NCBI Taxonomy" id="2173175"/>
    <lineage>
        <taxon>Bacteria</taxon>
        <taxon>Pseudomonadati</taxon>
        <taxon>Bacteroidota</taxon>
        <taxon>Sphingobacteriia</taxon>
        <taxon>Sphingobacteriales</taxon>
        <taxon>Sphingobacteriaceae</taxon>
        <taxon>Pararcticibacter</taxon>
    </lineage>
</organism>
<comment type="caution">
    <text evidence="3">The sequence shown here is derived from an EMBL/GenBank/DDBJ whole genome shotgun (WGS) entry which is preliminary data.</text>
</comment>
<dbReference type="Proteomes" id="UP000245647">
    <property type="component" value="Unassembled WGS sequence"/>
</dbReference>
<dbReference type="InterPro" id="IPR000757">
    <property type="entry name" value="Beta-glucanase-like"/>
</dbReference>
<dbReference type="AlphaFoldDB" id="A0A2U2PB66"/>
<evidence type="ECO:0000313" key="4">
    <source>
        <dbReference type="Proteomes" id="UP000245647"/>
    </source>
</evidence>
<dbReference type="RefSeq" id="WP_109417848.1">
    <property type="nucleotide sequence ID" value="NZ_QEAS01000022.1"/>
</dbReference>
<dbReference type="GO" id="GO:0004553">
    <property type="term" value="F:hydrolase activity, hydrolyzing O-glycosyl compounds"/>
    <property type="evidence" value="ECO:0007669"/>
    <property type="project" value="InterPro"/>
</dbReference>
<evidence type="ECO:0000313" key="3">
    <source>
        <dbReference type="EMBL" id="PWG78637.1"/>
    </source>
</evidence>